<sequence>MESASEAAFLQRVEGPVNPRQPIQLRVGERTFTTTWGTIYSLDHSIGEEIGPYKDDQYFLDADGDTFAYILQYLRSRVLPIIRVPGTQEYDIHQYALLLADARRFQITPLVDWIQSNLFMNAVTYKMHRRAGKIEDLEVPAQGDGARVRFTPTWFKSDVYVCPRGIPSHRGVPRNCGKQYIVAIVYGWSAEI</sequence>
<name>A0A6A6NYI8_9PEZI</name>
<reference evidence="1" key="1">
    <citation type="journal article" date="2020" name="Stud. Mycol.">
        <title>101 Dothideomycetes genomes: a test case for predicting lifestyles and emergence of pathogens.</title>
        <authorList>
            <person name="Haridas S."/>
            <person name="Albert R."/>
            <person name="Binder M."/>
            <person name="Bloem J."/>
            <person name="Labutti K."/>
            <person name="Salamov A."/>
            <person name="Andreopoulos B."/>
            <person name="Baker S."/>
            <person name="Barry K."/>
            <person name="Bills G."/>
            <person name="Bluhm B."/>
            <person name="Cannon C."/>
            <person name="Castanera R."/>
            <person name="Culley D."/>
            <person name="Daum C."/>
            <person name="Ezra D."/>
            <person name="Gonzalez J."/>
            <person name="Henrissat B."/>
            <person name="Kuo A."/>
            <person name="Liang C."/>
            <person name="Lipzen A."/>
            <person name="Lutzoni F."/>
            <person name="Magnuson J."/>
            <person name="Mondo S."/>
            <person name="Nolan M."/>
            <person name="Ohm R."/>
            <person name="Pangilinan J."/>
            <person name="Park H.-J."/>
            <person name="Ramirez L."/>
            <person name="Alfaro M."/>
            <person name="Sun H."/>
            <person name="Tritt A."/>
            <person name="Yoshinaga Y."/>
            <person name="Zwiers L.-H."/>
            <person name="Turgeon B."/>
            <person name="Goodwin S."/>
            <person name="Spatafora J."/>
            <person name="Crous P."/>
            <person name="Grigoriev I."/>
        </authorList>
    </citation>
    <scope>NUCLEOTIDE SEQUENCE</scope>
    <source>
        <strain evidence="1">ATCC 16933</strain>
    </source>
</reference>
<accession>A0A6A6NYI8</accession>
<protein>
    <recommendedName>
        <fullName evidence="3">Potassium channel tetramerisation-type BTB domain-containing protein</fullName>
    </recommendedName>
</protein>
<dbReference type="OrthoDB" id="2414723at2759"/>
<proteinExistence type="predicted"/>
<dbReference type="SUPFAM" id="SSF54695">
    <property type="entry name" value="POZ domain"/>
    <property type="match status" value="1"/>
</dbReference>
<evidence type="ECO:0000313" key="1">
    <source>
        <dbReference type="EMBL" id="KAF2456532.1"/>
    </source>
</evidence>
<gene>
    <name evidence="1" type="ORF">BDY21DRAFT_422324</name>
</gene>
<evidence type="ECO:0000313" key="2">
    <source>
        <dbReference type="Proteomes" id="UP000799766"/>
    </source>
</evidence>
<dbReference type="EMBL" id="MU001683">
    <property type="protein sequence ID" value="KAF2456532.1"/>
    <property type="molecule type" value="Genomic_DNA"/>
</dbReference>
<evidence type="ECO:0008006" key="3">
    <source>
        <dbReference type="Google" id="ProtNLM"/>
    </source>
</evidence>
<dbReference type="Gene3D" id="3.30.710.10">
    <property type="entry name" value="Potassium Channel Kv1.1, Chain A"/>
    <property type="match status" value="1"/>
</dbReference>
<organism evidence="1 2">
    <name type="scientific">Lineolata rhizophorae</name>
    <dbReference type="NCBI Taxonomy" id="578093"/>
    <lineage>
        <taxon>Eukaryota</taxon>
        <taxon>Fungi</taxon>
        <taxon>Dikarya</taxon>
        <taxon>Ascomycota</taxon>
        <taxon>Pezizomycotina</taxon>
        <taxon>Dothideomycetes</taxon>
        <taxon>Dothideomycetes incertae sedis</taxon>
        <taxon>Lineolatales</taxon>
        <taxon>Lineolataceae</taxon>
        <taxon>Lineolata</taxon>
    </lineage>
</organism>
<dbReference type="InterPro" id="IPR011333">
    <property type="entry name" value="SKP1/BTB/POZ_sf"/>
</dbReference>
<dbReference type="Proteomes" id="UP000799766">
    <property type="component" value="Unassembled WGS sequence"/>
</dbReference>
<dbReference type="AlphaFoldDB" id="A0A6A6NYI8"/>
<keyword evidence="2" id="KW-1185">Reference proteome</keyword>